<evidence type="ECO:0008006" key="4">
    <source>
        <dbReference type="Google" id="ProtNLM"/>
    </source>
</evidence>
<dbReference type="InterPro" id="IPR036397">
    <property type="entry name" value="RNaseH_sf"/>
</dbReference>
<feature type="compositionally biased region" description="Basic residues" evidence="1">
    <location>
        <begin position="761"/>
        <end position="772"/>
    </location>
</feature>
<evidence type="ECO:0000313" key="3">
    <source>
        <dbReference type="Proteomes" id="UP000054279"/>
    </source>
</evidence>
<feature type="compositionally biased region" description="Acidic residues" evidence="1">
    <location>
        <begin position="225"/>
        <end position="249"/>
    </location>
</feature>
<reference evidence="2 3" key="1">
    <citation type="submission" date="2014-06" db="EMBL/GenBank/DDBJ databases">
        <title>Evolutionary Origins and Diversification of the Mycorrhizal Mutualists.</title>
        <authorList>
            <consortium name="DOE Joint Genome Institute"/>
            <consortium name="Mycorrhizal Genomics Consortium"/>
            <person name="Kohler A."/>
            <person name="Kuo A."/>
            <person name="Nagy L.G."/>
            <person name="Floudas D."/>
            <person name="Copeland A."/>
            <person name="Barry K.W."/>
            <person name="Cichocki N."/>
            <person name="Veneault-Fourrey C."/>
            <person name="LaButti K."/>
            <person name="Lindquist E.A."/>
            <person name="Lipzen A."/>
            <person name="Lundell T."/>
            <person name="Morin E."/>
            <person name="Murat C."/>
            <person name="Riley R."/>
            <person name="Ohm R."/>
            <person name="Sun H."/>
            <person name="Tunlid A."/>
            <person name="Henrissat B."/>
            <person name="Grigoriev I.V."/>
            <person name="Hibbett D.S."/>
            <person name="Martin F."/>
        </authorList>
    </citation>
    <scope>NUCLEOTIDE SEQUENCE [LARGE SCALE GENOMIC DNA]</scope>
    <source>
        <strain evidence="2 3">SS14</strain>
    </source>
</reference>
<dbReference type="OrthoDB" id="3218065at2759"/>
<keyword evidence="3" id="KW-1185">Reference proteome</keyword>
<accession>A0A0C9UVH7</accession>
<feature type="region of interest" description="Disordered" evidence="1">
    <location>
        <begin position="1"/>
        <end position="28"/>
    </location>
</feature>
<feature type="region of interest" description="Disordered" evidence="1">
    <location>
        <begin position="754"/>
        <end position="780"/>
    </location>
</feature>
<dbReference type="PANTHER" id="PTHR35871">
    <property type="entry name" value="EXPRESSED PROTEIN"/>
    <property type="match status" value="1"/>
</dbReference>
<dbReference type="Gene3D" id="3.30.420.10">
    <property type="entry name" value="Ribonuclease H-like superfamily/Ribonuclease H"/>
    <property type="match status" value="1"/>
</dbReference>
<evidence type="ECO:0000313" key="2">
    <source>
        <dbReference type="EMBL" id="KIJ33272.1"/>
    </source>
</evidence>
<dbReference type="AlphaFoldDB" id="A0A0C9UVH7"/>
<protein>
    <recommendedName>
        <fullName evidence="4">DDE-1 domain-containing protein</fullName>
    </recommendedName>
</protein>
<evidence type="ECO:0000256" key="1">
    <source>
        <dbReference type="SAM" id="MobiDB-lite"/>
    </source>
</evidence>
<dbReference type="PANTHER" id="PTHR35871:SF1">
    <property type="entry name" value="CXC1-LIKE CYSTEINE CLUSTER ASSOCIATED WITH KDZ TRANSPOSASES DOMAIN-CONTAINING PROTEIN"/>
    <property type="match status" value="1"/>
</dbReference>
<feature type="region of interest" description="Disordered" evidence="1">
    <location>
        <begin position="179"/>
        <end position="202"/>
    </location>
</feature>
<dbReference type="GO" id="GO:0003676">
    <property type="term" value="F:nucleic acid binding"/>
    <property type="evidence" value="ECO:0007669"/>
    <property type="project" value="InterPro"/>
</dbReference>
<feature type="region of interest" description="Disordered" evidence="1">
    <location>
        <begin position="224"/>
        <end position="261"/>
    </location>
</feature>
<proteinExistence type="predicted"/>
<dbReference type="HOGENOM" id="CLU_005726_2_4_1"/>
<sequence>MPRCLSSQFDKRQGEQPIDDNGSEGPIVISDSEEPIVISDSEDDVCSWSGGVICAPDIHGTDDGYITVWDTEEEIESVGEQGDDDIFEVLQGEEVIDGLQKSCKMQQDLEELSTPTSYERIMGVKGLKQWRKAESNRALGYNGLSGHRKREIQQENHEKEAAAAKMRETKMAKNFHSFFTQAPIPPPPDPNSAPEASNSHLANEAATPLIPVESTEVFQGYLSDISDDEWMGDDEEGGGDDDEEEDEDTAPQAPTEGKRRKLNFPVCEMWAKNREARKLKQKRALEDIEQLIASKLDVFAAGTEKQHSFIDASKRAAESHKLSENWGGRMVCSWVTCWINTRELPSSKRGCHSKVYSLLDDPEICTELRSYLHSNKWAIDPKKLALFSKQKLIPDEASKYLHQIVNTEMPTGLKKYMELELFPHIQMKVAKGVSLSTARSWLKKEGFRYTAHKKALYYDGHERPDVVQYRQDVFVPEMRSYGQRLVKYDVGDVKEEVPLHLSIFLMETNWLTLEYGKNYDGYWNGELFVKQLKEWFFPAFEKAHGPGYQALVMVDNSQGHSAYAENALLTTRMNLRPGGEQARLRHGWFIRDGYKIIQPMIFPSNHPEFPDKPKGMQQVLSERGLYRPGLKMQCKKKKDGSGGKCLPESIDCCAKCILDLQPDFKEQKSLVQEVIEEAGHLCIFLPKFHCELNFIEYFWGAVERYLRIHSDGSFSTLQENMGKALASVPLETIRKWEHRMKHWLEAYGNGLDGKEAEKQGRKFSSRQYTSHRRISEASTY</sequence>
<organism evidence="2 3">
    <name type="scientific">Sphaerobolus stellatus (strain SS14)</name>
    <dbReference type="NCBI Taxonomy" id="990650"/>
    <lineage>
        <taxon>Eukaryota</taxon>
        <taxon>Fungi</taxon>
        <taxon>Dikarya</taxon>
        <taxon>Basidiomycota</taxon>
        <taxon>Agaricomycotina</taxon>
        <taxon>Agaricomycetes</taxon>
        <taxon>Phallomycetidae</taxon>
        <taxon>Geastrales</taxon>
        <taxon>Sphaerobolaceae</taxon>
        <taxon>Sphaerobolus</taxon>
    </lineage>
</organism>
<gene>
    <name evidence="2" type="ORF">M422DRAFT_264821</name>
</gene>
<name>A0A0C9UVH7_SPHS4</name>
<dbReference type="Proteomes" id="UP000054279">
    <property type="component" value="Unassembled WGS sequence"/>
</dbReference>
<dbReference type="EMBL" id="KN837215">
    <property type="protein sequence ID" value="KIJ33272.1"/>
    <property type="molecule type" value="Genomic_DNA"/>
</dbReference>